<keyword evidence="2" id="KW-1185">Reference proteome</keyword>
<name>A0A7T7RDX1_9ACTN</name>
<protein>
    <submittedName>
        <fullName evidence="1">Uncharacterized protein</fullName>
    </submittedName>
</protein>
<evidence type="ECO:0000313" key="2">
    <source>
        <dbReference type="Proteomes" id="UP000595636"/>
    </source>
</evidence>
<proteinExistence type="predicted"/>
<dbReference type="KEGG" id="slf:JEQ17_29780"/>
<reference evidence="1 2" key="1">
    <citation type="submission" date="2020-12" db="EMBL/GenBank/DDBJ databases">
        <title>A novel species.</title>
        <authorList>
            <person name="Li K."/>
        </authorList>
    </citation>
    <scope>NUCLEOTIDE SEQUENCE [LARGE SCALE GENOMIC DNA]</scope>
    <source>
        <strain evidence="1 2">ZYC-3</strain>
    </source>
</reference>
<dbReference type="EMBL" id="CP066831">
    <property type="protein sequence ID" value="QQM43184.1"/>
    <property type="molecule type" value="Genomic_DNA"/>
</dbReference>
<organism evidence="1 2">
    <name type="scientific">Streptomyces liliifuscus</name>
    <dbReference type="NCBI Taxonomy" id="2797636"/>
    <lineage>
        <taxon>Bacteria</taxon>
        <taxon>Bacillati</taxon>
        <taxon>Actinomycetota</taxon>
        <taxon>Actinomycetes</taxon>
        <taxon>Kitasatosporales</taxon>
        <taxon>Streptomycetaceae</taxon>
        <taxon>Streptomyces</taxon>
    </lineage>
</organism>
<sequence length="52" mass="5830">MRSVRVELRPEDVDKAAAAWLDGFEVAVHGDVEPYGTGMRMRGVRAFVVRPE</sequence>
<gene>
    <name evidence="1" type="ORF">JEQ17_29780</name>
</gene>
<dbReference type="RefSeq" id="WP_200398020.1">
    <property type="nucleotide sequence ID" value="NZ_CP066831.1"/>
</dbReference>
<evidence type="ECO:0000313" key="1">
    <source>
        <dbReference type="EMBL" id="QQM43184.1"/>
    </source>
</evidence>
<dbReference type="Proteomes" id="UP000595636">
    <property type="component" value="Chromosome"/>
</dbReference>
<dbReference type="AlphaFoldDB" id="A0A7T7RDX1"/>
<accession>A0A7T7RDX1</accession>